<dbReference type="InterPro" id="IPR006083">
    <property type="entry name" value="PRK/URK"/>
</dbReference>
<dbReference type="SUPFAM" id="SSF53271">
    <property type="entry name" value="PRTase-like"/>
    <property type="match status" value="1"/>
</dbReference>
<dbReference type="PRINTS" id="PR00988">
    <property type="entry name" value="URIDINKINASE"/>
</dbReference>
<reference evidence="22 23" key="1">
    <citation type="journal article" date="2024" name="G3 (Bethesda)">
        <title>Genome assembly of Hibiscus sabdariffa L. provides insights into metabolisms of medicinal natural products.</title>
        <authorList>
            <person name="Kim T."/>
        </authorList>
    </citation>
    <scope>NUCLEOTIDE SEQUENCE [LARGE SCALE GENOMIC DNA]</scope>
    <source>
        <strain evidence="22">TK-2024</strain>
        <tissue evidence="22">Old leaves</tissue>
    </source>
</reference>
<dbReference type="InterPro" id="IPR029768">
    <property type="entry name" value="Aldolase_I_AS"/>
</dbReference>
<feature type="compositionally biased region" description="Low complexity" evidence="19">
    <location>
        <begin position="864"/>
        <end position="874"/>
    </location>
</feature>
<comment type="similarity">
    <text evidence="17">Belongs to the uridine kinase family.</text>
</comment>
<evidence type="ECO:0000259" key="21">
    <source>
        <dbReference type="Pfam" id="PF14681"/>
    </source>
</evidence>
<feature type="domain" description="Phosphoribulokinase/uridine kinase" evidence="20">
    <location>
        <begin position="49"/>
        <end position="235"/>
    </location>
</feature>
<keyword evidence="12" id="KW-0342">GTP-binding</keyword>
<dbReference type="NCBIfam" id="NF033379">
    <property type="entry name" value="FrucBisAld_I"/>
    <property type="match status" value="1"/>
</dbReference>
<dbReference type="SUPFAM" id="SSF51569">
    <property type="entry name" value="Aldolase"/>
    <property type="match status" value="1"/>
</dbReference>
<evidence type="ECO:0000256" key="7">
    <source>
        <dbReference type="ARBA" id="ARBA00010723"/>
    </source>
</evidence>
<evidence type="ECO:0000256" key="9">
    <source>
        <dbReference type="ARBA" id="ARBA00022679"/>
    </source>
</evidence>
<dbReference type="Gene3D" id="3.40.50.300">
    <property type="entry name" value="P-loop containing nucleotide triphosphate hydrolases"/>
    <property type="match status" value="1"/>
</dbReference>
<accession>A0ABR2DME9</accession>
<evidence type="ECO:0000256" key="19">
    <source>
        <dbReference type="SAM" id="MobiDB-lite"/>
    </source>
</evidence>
<comment type="catalytic activity">
    <reaction evidence="1 18">
        <text>beta-D-fructose 1,6-bisphosphate = D-glyceraldehyde 3-phosphate + dihydroxyacetone phosphate</text>
        <dbReference type="Rhea" id="RHEA:14729"/>
        <dbReference type="ChEBI" id="CHEBI:32966"/>
        <dbReference type="ChEBI" id="CHEBI:57642"/>
        <dbReference type="ChEBI" id="CHEBI:59776"/>
        <dbReference type="EC" id="4.1.2.13"/>
    </reaction>
</comment>
<keyword evidence="16" id="KW-0704">Schiff base</keyword>
<comment type="similarity">
    <text evidence="5">In the N-terminal section; belongs to the uridine kinase family.</text>
</comment>
<evidence type="ECO:0000256" key="15">
    <source>
        <dbReference type="ARBA" id="ARBA00023268"/>
    </source>
</evidence>
<organism evidence="22 23">
    <name type="scientific">Hibiscus sabdariffa</name>
    <name type="common">roselle</name>
    <dbReference type="NCBI Taxonomy" id="183260"/>
    <lineage>
        <taxon>Eukaryota</taxon>
        <taxon>Viridiplantae</taxon>
        <taxon>Streptophyta</taxon>
        <taxon>Embryophyta</taxon>
        <taxon>Tracheophyta</taxon>
        <taxon>Spermatophyta</taxon>
        <taxon>Magnoliopsida</taxon>
        <taxon>eudicotyledons</taxon>
        <taxon>Gunneridae</taxon>
        <taxon>Pentapetalae</taxon>
        <taxon>rosids</taxon>
        <taxon>malvids</taxon>
        <taxon>Malvales</taxon>
        <taxon>Malvaceae</taxon>
        <taxon>Malvoideae</taxon>
        <taxon>Hibiscus</taxon>
    </lineage>
</organism>
<feature type="domain" description="Phosphoribosyltransferase" evidence="21">
    <location>
        <begin position="264"/>
        <end position="457"/>
    </location>
</feature>
<dbReference type="NCBIfam" id="NF004018">
    <property type="entry name" value="PRK05480.1"/>
    <property type="match status" value="1"/>
</dbReference>
<keyword evidence="14 18" id="KW-0456">Lyase</keyword>
<keyword evidence="10 17" id="KW-0547">Nucleotide-binding</keyword>
<comment type="similarity">
    <text evidence="6 18">Belongs to the class I fructose-bisphosphate aldolase family.</text>
</comment>
<evidence type="ECO:0000256" key="8">
    <source>
        <dbReference type="ARBA" id="ARBA00022533"/>
    </source>
</evidence>
<comment type="pathway">
    <text evidence="4 17">Pyrimidine metabolism; CTP biosynthesis via salvage pathway; CTP from cytidine: step 1/3.</text>
</comment>
<dbReference type="CDD" id="cd00948">
    <property type="entry name" value="FBP_aldolase_I_a"/>
    <property type="match status" value="1"/>
</dbReference>
<dbReference type="InterPro" id="IPR000741">
    <property type="entry name" value="FBA_I"/>
</dbReference>
<comment type="catalytic activity">
    <reaction evidence="17">
        <text>uridine + ATP = UMP + ADP + H(+)</text>
        <dbReference type="Rhea" id="RHEA:16825"/>
        <dbReference type="ChEBI" id="CHEBI:15378"/>
        <dbReference type="ChEBI" id="CHEBI:16704"/>
        <dbReference type="ChEBI" id="CHEBI:30616"/>
        <dbReference type="ChEBI" id="CHEBI:57865"/>
        <dbReference type="ChEBI" id="CHEBI:456216"/>
        <dbReference type="EC" id="2.7.1.48"/>
    </reaction>
</comment>
<dbReference type="EC" id="2.7.1.48" evidence="17"/>
<dbReference type="Pfam" id="PF00485">
    <property type="entry name" value="PRK"/>
    <property type="match status" value="1"/>
</dbReference>
<evidence type="ECO:0000313" key="22">
    <source>
        <dbReference type="EMBL" id="KAK8542595.1"/>
    </source>
</evidence>
<evidence type="ECO:0000256" key="11">
    <source>
        <dbReference type="ARBA" id="ARBA00022777"/>
    </source>
</evidence>
<dbReference type="NCBIfam" id="TIGR00235">
    <property type="entry name" value="udk"/>
    <property type="match status" value="1"/>
</dbReference>
<sequence>MDSKPVEDMIEASSKVHFSGFHMDGLKVNNIEKPSTSLATDNVHKQPFIIGVAGGAASGKTTVCDMIIQQLHDQRVVLVNQDSFYHELTEEELASVHEYNFDHPDAFDTDKLLDSMENLRHGQAVDIPNYDFKSYKKNVFPARRVNPSDVIILEGILIFHDPRVREMMNMKIFVDTDADVRLARRLRRDTVEKGRDIGAVLDQYSKFVKPAFDDFILPTKKYADIIIPRGGDNHVAIDLIVQHIRTKLGQHDLCKIYPNLYVILSTFQIRGMHTLIRDSQTTKHDFVFYADRLIRLVVEHGLGHLPFTEKQVITPTGSVYTGVDFCKRLCGVSVIRSGESMENALRACCKGIKIGKILIHREGEDNGQQLIYEKLPQDISERHVLLLDPILGTGNTAVQAISLLIKKGVPESNIIFLNLISAPQGVHVVCKSFPRVKIVTSEIDIGLNEDFRVIPGMVFLHLSSSPPLTMSAFVGKYAEELIKNAKYIATPGKGILAADESTGTIGKRLSSISVENIESNRQALRELLFTSPNALSYLSGVILFEETLYQKTSDGKPFVEVLEENNVIPGIKVDKGTVEIAGTNGETTTQGFDSLGARCQQYYKAGARFAKWRSVLKIGPNEPSELSIQQNAQGLARYAIICQENGLVPIVEPEVLTDGPHDIQKCAAVTETVLAAVYKALNEHHVLLEGTLLKPNMVTPGSDSPKVAAEVIAQYTVTALRRTVPPAVPGIVFLSGGQSEEEATLNLDAMNKLDVLKPWTLSFSFGRALQQSTLKTWAGKKENVPKAQEAFLSRCKANSEATLGKYSGGSAGGLASESLFVKGYNNVCHAAHFSTPLKRCPNHQSDKISEDLEDPSEEYTLQVSTPDLSSPSSASDKESSFRFHQNAGTTCIDTVEEKRQEPAACVLNVENLEERESV</sequence>
<proteinExistence type="inferred from homology"/>
<dbReference type="Proteomes" id="UP001472677">
    <property type="component" value="Unassembled WGS sequence"/>
</dbReference>
<evidence type="ECO:0000256" key="5">
    <source>
        <dbReference type="ARBA" id="ARBA00008173"/>
    </source>
</evidence>
<evidence type="ECO:0000256" key="14">
    <source>
        <dbReference type="ARBA" id="ARBA00023239"/>
    </source>
</evidence>
<gene>
    <name evidence="22" type="ORF">V6N12_015185</name>
</gene>
<evidence type="ECO:0000256" key="13">
    <source>
        <dbReference type="ARBA" id="ARBA00023152"/>
    </source>
</evidence>
<comment type="pathway">
    <text evidence="3">Carbohydrate degradation; glycolysis; D-glyceraldehyde 3-phosphate and glycerone phosphate from D-glucose: step 4/4.</text>
</comment>
<keyword evidence="8" id="KW-0021">Allosteric enzyme</keyword>
<dbReference type="EMBL" id="JBBPBM010000024">
    <property type="protein sequence ID" value="KAK8542595.1"/>
    <property type="molecule type" value="Genomic_DNA"/>
</dbReference>
<evidence type="ECO:0000256" key="2">
    <source>
        <dbReference type="ARBA" id="ARBA00004690"/>
    </source>
</evidence>
<evidence type="ECO:0000256" key="10">
    <source>
        <dbReference type="ARBA" id="ARBA00022741"/>
    </source>
</evidence>
<evidence type="ECO:0000256" key="6">
    <source>
        <dbReference type="ARBA" id="ARBA00010387"/>
    </source>
</evidence>
<dbReference type="Pfam" id="PF14681">
    <property type="entry name" value="UPRTase"/>
    <property type="match status" value="1"/>
</dbReference>
<dbReference type="InterPro" id="IPR027417">
    <property type="entry name" value="P-loop_NTPase"/>
</dbReference>
<protein>
    <recommendedName>
        <fullName evidence="17 18">Multifunctional fusion protein</fullName>
    </recommendedName>
    <domain>
        <recommendedName>
            <fullName evidence="17">Uridine kinase</fullName>
            <ecNumber evidence="17">2.7.1.48</ecNumber>
        </recommendedName>
    </domain>
    <domain>
        <recommendedName>
            <fullName evidence="18">Fructose-bisphosphate aldolase</fullName>
            <ecNumber evidence="18">4.1.2.13</ecNumber>
        </recommendedName>
    </domain>
</protein>
<dbReference type="EC" id="4.1.2.13" evidence="18"/>
<evidence type="ECO:0000256" key="3">
    <source>
        <dbReference type="ARBA" id="ARBA00004714"/>
    </source>
</evidence>
<evidence type="ECO:0000256" key="12">
    <source>
        <dbReference type="ARBA" id="ARBA00023134"/>
    </source>
</evidence>
<dbReference type="InterPro" id="IPR000836">
    <property type="entry name" value="PRTase_dom"/>
</dbReference>
<evidence type="ECO:0000256" key="1">
    <source>
        <dbReference type="ARBA" id="ARBA00000441"/>
    </source>
</evidence>
<comment type="pathway">
    <text evidence="2 17">Pyrimidine metabolism; UMP biosynthesis via salvage pathway; UMP from uridine: step 1/1.</text>
</comment>
<dbReference type="PROSITE" id="PS00158">
    <property type="entry name" value="ALDOLASE_CLASS_I"/>
    <property type="match status" value="1"/>
</dbReference>
<evidence type="ECO:0000256" key="18">
    <source>
        <dbReference type="RuleBase" id="RU003994"/>
    </source>
</evidence>
<evidence type="ECO:0000259" key="20">
    <source>
        <dbReference type="Pfam" id="PF00485"/>
    </source>
</evidence>
<keyword evidence="15" id="KW-0511">Multifunctional enzyme</keyword>
<dbReference type="Gene3D" id="3.40.50.2020">
    <property type="match status" value="1"/>
</dbReference>
<comment type="caution">
    <text evidence="22">The sequence shown here is derived from an EMBL/GenBank/DDBJ whole genome shotgun (WGS) entry which is preliminary data.</text>
</comment>
<keyword evidence="11 17" id="KW-0418">Kinase</keyword>
<dbReference type="SUPFAM" id="SSF52540">
    <property type="entry name" value="P-loop containing nucleoside triphosphate hydrolases"/>
    <property type="match status" value="1"/>
</dbReference>
<evidence type="ECO:0000256" key="16">
    <source>
        <dbReference type="ARBA" id="ARBA00023270"/>
    </source>
</evidence>
<keyword evidence="23" id="KW-1185">Reference proteome</keyword>
<evidence type="ECO:0000256" key="4">
    <source>
        <dbReference type="ARBA" id="ARBA00004784"/>
    </source>
</evidence>
<keyword evidence="17" id="KW-0067">ATP-binding</keyword>
<evidence type="ECO:0000313" key="23">
    <source>
        <dbReference type="Proteomes" id="UP001472677"/>
    </source>
</evidence>
<dbReference type="CDD" id="cd06223">
    <property type="entry name" value="PRTases_typeI"/>
    <property type="match status" value="1"/>
</dbReference>
<keyword evidence="13 18" id="KW-0324">Glycolysis</keyword>
<keyword evidence="9 17" id="KW-0808">Transferase</keyword>
<dbReference type="Pfam" id="PF00274">
    <property type="entry name" value="Glycolytic"/>
    <property type="match status" value="1"/>
</dbReference>
<dbReference type="CDD" id="cd02023">
    <property type="entry name" value="UMPK"/>
    <property type="match status" value="1"/>
</dbReference>
<dbReference type="InterPro" id="IPR000764">
    <property type="entry name" value="Uridine_kinase-like"/>
</dbReference>
<dbReference type="Gene3D" id="3.20.20.70">
    <property type="entry name" value="Aldolase class I"/>
    <property type="match status" value="1"/>
</dbReference>
<dbReference type="InterPro" id="IPR013785">
    <property type="entry name" value="Aldolase_TIM"/>
</dbReference>
<dbReference type="InterPro" id="IPR029057">
    <property type="entry name" value="PRTase-like"/>
</dbReference>
<name>A0ABR2DME9_9ROSI</name>
<feature type="region of interest" description="Disordered" evidence="19">
    <location>
        <begin position="839"/>
        <end position="881"/>
    </location>
</feature>
<evidence type="ECO:0000256" key="17">
    <source>
        <dbReference type="RuleBase" id="RU003825"/>
    </source>
</evidence>
<dbReference type="PANTHER" id="PTHR11627">
    <property type="entry name" value="FRUCTOSE-BISPHOSPHATE ALDOLASE"/>
    <property type="match status" value="1"/>
</dbReference>
<comment type="similarity">
    <text evidence="7">In the C-terminal section; belongs to the UPRTase family.</text>
</comment>
<comment type="catalytic activity">
    <reaction evidence="17">
        <text>cytidine + ATP = CMP + ADP + H(+)</text>
        <dbReference type="Rhea" id="RHEA:24674"/>
        <dbReference type="ChEBI" id="CHEBI:15378"/>
        <dbReference type="ChEBI" id="CHEBI:17562"/>
        <dbReference type="ChEBI" id="CHEBI:30616"/>
        <dbReference type="ChEBI" id="CHEBI:60377"/>
        <dbReference type="ChEBI" id="CHEBI:456216"/>
        <dbReference type="EC" id="2.7.1.48"/>
    </reaction>
</comment>